<dbReference type="Proteomes" id="UP000250234">
    <property type="component" value="Unassembled WGS sequence"/>
</dbReference>
<accession>A0A2X3HYX6</accession>
<protein>
    <submittedName>
        <fullName evidence="1">Uncharacterized protein</fullName>
    </submittedName>
</protein>
<dbReference type="AlphaFoldDB" id="A0A2X3HYX6"/>
<reference evidence="1 2" key="1">
    <citation type="submission" date="2018-06" db="EMBL/GenBank/DDBJ databases">
        <authorList>
            <consortium name="Pathogen Informatics"/>
            <person name="Doyle S."/>
        </authorList>
    </citation>
    <scope>NUCLEOTIDE SEQUENCE [LARGE SCALE GENOMIC DNA]</scope>
    <source>
        <strain evidence="1 2">NCTC8081</strain>
    </source>
</reference>
<name>A0A2X3HYX6_CLOPF</name>
<evidence type="ECO:0000313" key="2">
    <source>
        <dbReference type="Proteomes" id="UP000250234"/>
    </source>
</evidence>
<evidence type="ECO:0000313" key="1">
    <source>
        <dbReference type="EMBL" id="SQC85392.1"/>
    </source>
</evidence>
<dbReference type="EMBL" id="UAWO01000006">
    <property type="protein sequence ID" value="SQC85392.1"/>
    <property type="molecule type" value="Genomic_DNA"/>
</dbReference>
<organism evidence="1 2">
    <name type="scientific">Clostridium perfringens</name>
    <dbReference type="NCBI Taxonomy" id="1502"/>
    <lineage>
        <taxon>Bacteria</taxon>
        <taxon>Bacillati</taxon>
        <taxon>Bacillota</taxon>
        <taxon>Clostridia</taxon>
        <taxon>Eubacteriales</taxon>
        <taxon>Clostridiaceae</taxon>
        <taxon>Clostridium</taxon>
    </lineage>
</organism>
<gene>
    <name evidence="1" type="ORF">NCTC8081_03185</name>
</gene>
<dbReference type="Pfam" id="PF20536">
    <property type="entry name" value="DUF6751"/>
    <property type="match status" value="1"/>
</dbReference>
<dbReference type="RefSeq" id="WP_111946552.1">
    <property type="nucleotide sequence ID" value="NZ_CATNYA010000031.1"/>
</dbReference>
<dbReference type="InterPro" id="IPR046639">
    <property type="entry name" value="DUF6751"/>
</dbReference>
<sequence length="135" mass="15740">MVLFPNAAITIYNKFYDNTLERDCYKRTVIENVDWQEKQEGSIKEKGLVLDSSIKIFIDKLDNYISPKAFRRLGPEERENYFTLDIGDLIVKGDIDFEITSQKPFTIKNLEQNYDDVVSILAISKFTEHFEVGCK</sequence>
<proteinExistence type="predicted"/>